<evidence type="ECO:0000256" key="9">
    <source>
        <dbReference type="ARBA" id="ARBA00022842"/>
    </source>
</evidence>
<dbReference type="AlphaFoldDB" id="A0A0P6YJL6"/>
<evidence type="ECO:0000313" key="13">
    <source>
        <dbReference type="EMBL" id="KPL90789.1"/>
    </source>
</evidence>
<dbReference type="InterPro" id="IPR051272">
    <property type="entry name" value="RIO-type_Ser/Thr_kinase"/>
</dbReference>
<reference evidence="13 14" key="1">
    <citation type="submission" date="2015-07" db="EMBL/GenBank/DDBJ databases">
        <title>Genome sequence of Levilinea saccharolytica DSM 16555.</title>
        <authorList>
            <person name="Hemp J."/>
            <person name="Ward L.M."/>
            <person name="Pace L.A."/>
            <person name="Fischer W.W."/>
        </authorList>
    </citation>
    <scope>NUCLEOTIDE SEQUENCE [LARGE SCALE GENOMIC DNA]</scope>
    <source>
        <strain evidence="13 14">KIBI-1</strain>
    </source>
</reference>
<evidence type="ECO:0000256" key="10">
    <source>
        <dbReference type="ARBA" id="ARBA00047899"/>
    </source>
</evidence>
<dbReference type="OrthoDB" id="9795258at2"/>
<dbReference type="SMART" id="SM00090">
    <property type="entry name" value="RIO"/>
    <property type="match status" value="1"/>
</dbReference>
<dbReference type="Pfam" id="PF01163">
    <property type="entry name" value="RIO1"/>
    <property type="match status" value="1"/>
</dbReference>
<dbReference type="SUPFAM" id="SSF56112">
    <property type="entry name" value="Protein kinase-like (PK-like)"/>
    <property type="match status" value="1"/>
</dbReference>
<dbReference type="STRING" id="229921.ADN01_02190"/>
<keyword evidence="14" id="KW-1185">Reference proteome</keyword>
<keyword evidence="6" id="KW-0547">Nucleotide-binding</keyword>
<evidence type="ECO:0000256" key="4">
    <source>
        <dbReference type="ARBA" id="ARBA00022679"/>
    </source>
</evidence>
<comment type="catalytic activity">
    <reaction evidence="11">
        <text>L-seryl-[protein] + ATP = O-phospho-L-seryl-[protein] + ADP + H(+)</text>
        <dbReference type="Rhea" id="RHEA:17989"/>
        <dbReference type="Rhea" id="RHEA-COMP:9863"/>
        <dbReference type="Rhea" id="RHEA-COMP:11604"/>
        <dbReference type="ChEBI" id="CHEBI:15378"/>
        <dbReference type="ChEBI" id="CHEBI:29999"/>
        <dbReference type="ChEBI" id="CHEBI:30616"/>
        <dbReference type="ChEBI" id="CHEBI:83421"/>
        <dbReference type="ChEBI" id="CHEBI:456216"/>
        <dbReference type="EC" id="2.7.11.1"/>
    </reaction>
</comment>
<dbReference type="GO" id="GO:0004674">
    <property type="term" value="F:protein serine/threonine kinase activity"/>
    <property type="evidence" value="ECO:0007669"/>
    <property type="project" value="UniProtKB-KW"/>
</dbReference>
<dbReference type="Proteomes" id="UP000050501">
    <property type="component" value="Unassembled WGS sequence"/>
</dbReference>
<dbReference type="RefSeq" id="WP_062417551.1">
    <property type="nucleotide sequence ID" value="NZ_DF967974.1"/>
</dbReference>
<evidence type="ECO:0000259" key="12">
    <source>
        <dbReference type="SMART" id="SM00090"/>
    </source>
</evidence>
<dbReference type="EMBL" id="LGCM01000009">
    <property type="protein sequence ID" value="KPL90789.1"/>
    <property type="molecule type" value="Genomic_DNA"/>
</dbReference>
<evidence type="ECO:0000256" key="5">
    <source>
        <dbReference type="ARBA" id="ARBA00022723"/>
    </source>
</evidence>
<keyword evidence="5" id="KW-0479">Metal-binding</keyword>
<dbReference type="EC" id="2.7.11.1" evidence="2"/>
<dbReference type="Gene3D" id="3.30.200.20">
    <property type="entry name" value="Phosphorylase Kinase, domain 1"/>
    <property type="match status" value="1"/>
</dbReference>
<evidence type="ECO:0000256" key="11">
    <source>
        <dbReference type="ARBA" id="ARBA00048679"/>
    </source>
</evidence>
<evidence type="ECO:0000256" key="8">
    <source>
        <dbReference type="ARBA" id="ARBA00022840"/>
    </source>
</evidence>
<dbReference type="InterPro" id="IPR011009">
    <property type="entry name" value="Kinase-like_dom_sf"/>
</dbReference>
<dbReference type="GO" id="GO:0046872">
    <property type="term" value="F:metal ion binding"/>
    <property type="evidence" value="ECO:0007669"/>
    <property type="project" value="UniProtKB-KW"/>
</dbReference>
<keyword evidence="8" id="KW-0067">ATP-binding</keyword>
<feature type="domain" description="RIO kinase" evidence="12">
    <location>
        <begin position="61"/>
        <end position="317"/>
    </location>
</feature>
<evidence type="ECO:0000256" key="7">
    <source>
        <dbReference type="ARBA" id="ARBA00022777"/>
    </source>
</evidence>
<dbReference type="GO" id="GO:0005524">
    <property type="term" value="F:ATP binding"/>
    <property type="evidence" value="ECO:0007669"/>
    <property type="project" value="UniProtKB-KW"/>
</dbReference>
<dbReference type="Gene3D" id="1.10.510.10">
    <property type="entry name" value="Transferase(Phosphotransferase) domain 1"/>
    <property type="match status" value="1"/>
</dbReference>
<evidence type="ECO:0000256" key="1">
    <source>
        <dbReference type="ARBA" id="ARBA00009196"/>
    </source>
</evidence>
<comment type="similarity">
    <text evidence="1">Belongs to the protein kinase superfamily. RIO-type Ser/Thr kinase family.</text>
</comment>
<sequence length="358" mass="40863">MKTKPQPSFDEEFDELVDTFGHVTGVHSLTGRQKAKKLPTVPAPGVRDRAAQDALSRLGTEDESRENLNFSYQASRHEAGWLRDSLGEFYEHRWFDDVLRLVKGGKEANVYLCAANPTSGVPWLAAKVYRPRRLRNLRKDHIYREGRTDLDSSGRVIEDDGLLHAMRKRSTLGLELLHASWIEHEYQTLLKLHAAGADSPQPFARGHNAILMGYVGDAVTAAPTLNSVDLPRRLVRPLFERVVHNLEILLACRRIHGDLSAFNILYWDEEITLIDFPQAIDPEQNPSAYGIFVRDVTRICQYFQEQGLRVEPRALAGDLWRKAGYRRGPQVDLRYLNAEDAADRGFWEQVRREEEKPG</sequence>
<protein>
    <recommendedName>
        <fullName evidence="2">non-specific serine/threonine protein kinase</fullName>
        <ecNumber evidence="2">2.7.11.1</ecNumber>
    </recommendedName>
</protein>
<dbReference type="InterPro" id="IPR000687">
    <property type="entry name" value="RIO_kinase"/>
</dbReference>
<dbReference type="InterPro" id="IPR018934">
    <property type="entry name" value="RIO_dom"/>
</dbReference>
<proteinExistence type="inferred from homology"/>
<evidence type="ECO:0000256" key="3">
    <source>
        <dbReference type="ARBA" id="ARBA00022527"/>
    </source>
</evidence>
<gene>
    <name evidence="13" type="ORF">ADN01_02190</name>
</gene>
<keyword evidence="9" id="KW-0460">Magnesium</keyword>
<keyword evidence="7" id="KW-0418">Kinase</keyword>
<comment type="catalytic activity">
    <reaction evidence="10">
        <text>L-threonyl-[protein] + ATP = O-phospho-L-threonyl-[protein] + ADP + H(+)</text>
        <dbReference type="Rhea" id="RHEA:46608"/>
        <dbReference type="Rhea" id="RHEA-COMP:11060"/>
        <dbReference type="Rhea" id="RHEA-COMP:11605"/>
        <dbReference type="ChEBI" id="CHEBI:15378"/>
        <dbReference type="ChEBI" id="CHEBI:30013"/>
        <dbReference type="ChEBI" id="CHEBI:30616"/>
        <dbReference type="ChEBI" id="CHEBI:61977"/>
        <dbReference type="ChEBI" id="CHEBI:456216"/>
        <dbReference type="EC" id="2.7.11.1"/>
    </reaction>
</comment>
<evidence type="ECO:0000313" key="14">
    <source>
        <dbReference type="Proteomes" id="UP000050501"/>
    </source>
</evidence>
<dbReference type="PANTHER" id="PTHR45723">
    <property type="entry name" value="SERINE/THREONINE-PROTEIN KINASE RIO1"/>
    <property type="match status" value="1"/>
</dbReference>
<evidence type="ECO:0000256" key="2">
    <source>
        <dbReference type="ARBA" id="ARBA00012513"/>
    </source>
</evidence>
<organism evidence="13 14">
    <name type="scientific">Levilinea saccharolytica</name>
    <dbReference type="NCBI Taxonomy" id="229921"/>
    <lineage>
        <taxon>Bacteria</taxon>
        <taxon>Bacillati</taxon>
        <taxon>Chloroflexota</taxon>
        <taxon>Anaerolineae</taxon>
        <taxon>Anaerolineales</taxon>
        <taxon>Anaerolineaceae</taxon>
        <taxon>Levilinea</taxon>
    </lineage>
</organism>
<keyword evidence="4" id="KW-0808">Transferase</keyword>
<comment type="caution">
    <text evidence="13">The sequence shown here is derived from an EMBL/GenBank/DDBJ whole genome shotgun (WGS) entry which is preliminary data.</text>
</comment>
<keyword evidence="3" id="KW-0723">Serine/threonine-protein kinase</keyword>
<name>A0A0P6YJL6_9CHLR</name>
<evidence type="ECO:0000256" key="6">
    <source>
        <dbReference type="ARBA" id="ARBA00022741"/>
    </source>
</evidence>
<accession>A0A0P6YJL6</accession>